<dbReference type="Pfam" id="PF02659">
    <property type="entry name" value="Mntp"/>
    <property type="match status" value="1"/>
</dbReference>
<dbReference type="PANTHER" id="PTHR35529">
    <property type="entry name" value="MANGANESE EFFLUX PUMP MNTP-RELATED"/>
    <property type="match status" value="1"/>
</dbReference>
<evidence type="ECO:0000256" key="2">
    <source>
        <dbReference type="ARBA" id="ARBA00022692"/>
    </source>
</evidence>
<gene>
    <name evidence="6" type="ORF">GTS_43310</name>
</gene>
<feature type="transmembrane region" description="Helical" evidence="5">
    <location>
        <begin position="68"/>
        <end position="86"/>
    </location>
</feature>
<keyword evidence="4 5" id="KW-0472">Membrane</keyword>
<keyword evidence="7" id="KW-1185">Reference proteome</keyword>
<keyword evidence="1" id="KW-1003">Cell membrane</keyword>
<evidence type="ECO:0000313" key="7">
    <source>
        <dbReference type="Proteomes" id="UP000298860"/>
    </source>
</evidence>
<evidence type="ECO:0008006" key="8">
    <source>
        <dbReference type="Google" id="ProtNLM"/>
    </source>
</evidence>
<feature type="transmembrane region" description="Helical" evidence="5">
    <location>
        <begin position="126"/>
        <end position="146"/>
    </location>
</feature>
<dbReference type="Proteomes" id="UP000298860">
    <property type="component" value="Unassembled WGS sequence"/>
</dbReference>
<feature type="transmembrane region" description="Helical" evidence="5">
    <location>
        <begin position="36"/>
        <end position="56"/>
    </location>
</feature>
<evidence type="ECO:0000256" key="1">
    <source>
        <dbReference type="ARBA" id="ARBA00022475"/>
    </source>
</evidence>
<dbReference type="InterPro" id="IPR003810">
    <property type="entry name" value="Mntp/YtaF"/>
</dbReference>
<reference evidence="7" key="1">
    <citation type="submission" date="2019-04" db="EMBL/GenBank/DDBJ databases">
        <title>Draft genome sequence of Pseudonocardiaceae bacterium SL3-2-4.</title>
        <authorList>
            <person name="Ningsih F."/>
            <person name="Yokota A."/>
            <person name="Sakai Y."/>
            <person name="Nanatani K."/>
            <person name="Yabe S."/>
            <person name="Oetari A."/>
            <person name="Sjamsuridzal W."/>
        </authorList>
    </citation>
    <scope>NUCLEOTIDE SEQUENCE [LARGE SCALE GENOMIC DNA]</scope>
    <source>
        <strain evidence="7">SL3-2-4</strain>
    </source>
</reference>
<evidence type="ECO:0000256" key="4">
    <source>
        <dbReference type="ARBA" id="ARBA00023136"/>
    </source>
</evidence>
<dbReference type="RefSeq" id="WP_137815699.1">
    <property type="nucleotide sequence ID" value="NZ_BJFL01000027.1"/>
</dbReference>
<protein>
    <recommendedName>
        <fullName evidence="8">Manganese efflux pump MntP</fullName>
    </recommendedName>
</protein>
<accession>A0A4D4JDG9</accession>
<feature type="transmembrane region" description="Helical" evidence="5">
    <location>
        <begin position="98"/>
        <end position="120"/>
    </location>
</feature>
<evidence type="ECO:0000256" key="3">
    <source>
        <dbReference type="ARBA" id="ARBA00022989"/>
    </source>
</evidence>
<dbReference type="PANTHER" id="PTHR35529:SF1">
    <property type="entry name" value="MANGANESE EFFLUX PUMP MNTP-RELATED"/>
    <property type="match status" value="1"/>
</dbReference>
<evidence type="ECO:0000313" key="6">
    <source>
        <dbReference type="EMBL" id="GDY32698.1"/>
    </source>
</evidence>
<proteinExistence type="predicted"/>
<keyword evidence="3 5" id="KW-1133">Transmembrane helix</keyword>
<evidence type="ECO:0000256" key="5">
    <source>
        <dbReference type="SAM" id="Phobius"/>
    </source>
</evidence>
<sequence>MIANLLALGFVLSLDNFRASIALGPLRLSRRRAVQVALMFGFWDGVVPLVGMLAGHYVGRAIGAVADYAGPIVLGGYGLYLVVQALRSAAPEERDRRWSLLSLPLPLSLDNIVAGASLGLLGFSPWISAAVFGVITAVMSFVGLQIGRVVAHFVPIRSDLLSGLGLLAMAVVLALGW</sequence>
<dbReference type="OrthoDB" id="4966389at2"/>
<feature type="transmembrane region" description="Helical" evidence="5">
    <location>
        <begin position="158"/>
        <end position="176"/>
    </location>
</feature>
<dbReference type="EMBL" id="BJFL01000027">
    <property type="protein sequence ID" value="GDY32698.1"/>
    <property type="molecule type" value="Genomic_DNA"/>
</dbReference>
<comment type="caution">
    <text evidence="6">The sequence shown here is derived from an EMBL/GenBank/DDBJ whole genome shotgun (WGS) entry which is preliminary data.</text>
</comment>
<keyword evidence="2 5" id="KW-0812">Transmembrane</keyword>
<organism evidence="6 7">
    <name type="scientific">Gandjariella thermophila</name>
    <dbReference type="NCBI Taxonomy" id="1931992"/>
    <lineage>
        <taxon>Bacteria</taxon>
        <taxon>Bacillati</taxon>
        <taxon>Actinomycetota</taxon>
        <taxon>Actinomycetes</taxon>
        <taxon>Pseudonocardiales</taxon>
        <taxon>Pseudonocardiaceae</taxon>
        <taxon>Gandjariella</taxon>
    </lineage>
</organism>
<name>A0A4D4JDG9_9PSEU</name>
<dbReference type="AlphaFoldDB" id="A0A4D4JDG9"/>